<dbReference type="STRING" id="679937.Bcop_2101"/>
<sequence>MKLTRKELYDLVWSEPMTSLAKRLGLSDNGLRKHCKSMNIPTPPVGYWSKLEHGKPVEVTPLSENYEGKKTTVDLREVDISKEKQIDLTPAPNIKTIRELEIRQGDISSFIVPEVLYAKDALIIDTKEKHREDMIPWSQRKNPYKSKIKDSLDIYVGEKSIDRALCIFSTIINALRFRGYDIKIDNKKNITYALIKEEEIQISLSERRKRNPEAANPYDNNNNIFCGEFHFKISSRRDDVVFKDTPHTRLEDKIIAIVAYLEVRAEEIKEERIAEEERKIRQAEEERIRREIEVKECEERKKFETERQAELKEFRMMFNMAERLRKANMLRQYIADYEEYLRTSDAMDDKAMAKLDWARKKADWLDPFINLEDEYLNEDDKDQRVEPIKTESNARHSSTTETERYNFWSSPYRWFNKKR</sequence>
<name>F3ZTA5_9BACE</name>
<feature type="coiled-coil region" evidence="1">
    <location>
        <begin position="258"/>
        <end position="300"/>
    </location>
</feature>
<evidence type="ECO:0000313" key="4">
    <source>
        <dbReference type="Proteomes" id="UP000018439"/>
    </source>
</evidence>
<proteinExistence type="predicted"/>
<evidence type="ECO:0000256" key="2">
    <source>
        <dbReference type="SAM" id="MobiDB-lite"/>
    </source>
</evidence>
<feature type="compositionally biased region" description="Basic and acidic residues" evidence="2">
    <location>
        <begin position="381"/>
        <end position="394"/>
    </location>
</feature>
<keyword evidence="1" id="KW-0175">Coiled coil</keyword>
<feature type="region of interest" description="Disordered" evidence="2">
    <location>
        <begin position="380"/>
        <end position="402"/>
    </location>
</feature>
<keyword evidence="4" id="KW-1185">Reference proteome</keyword>
<dbReference type="AlphaFoldDB" id="F3ZTA5"/>
<evidence type="ECO:0000256" key="1">
    <source>
        <dbReference type="SAM" id="Coils"/>
    </source>
</evidence>
<organism evidence="3 4">
    <name type="scientific">Bacteroides coprosuis DSM 18011</name>
    <dbReference type="NCBI Taxonomy" id="679937"/>
    <lineage>
        <taxon>Bacteria</taxon>
        <taxon>Pseudomonadati</taxon>
        <taxon>Bacteroidota</taxon>
        <taxon>Bacteroidia</taxon>
        <taxon>Bacteroidales</taxon>
        <taxon>Bacteroidaceae</taxon>
        <taxon>Bacteroides</taxon>
    </lineage>
</organism>
<dbReference type="Proteomes" id="UP000018439">
    <property type="component" value="Chromosome"/>
</dbReference>
<protein>
    <submittedName>
        <fullName evidence="3">Uncharacterized protein</fullName>
    </submittedName>
</protein>
<dbReference type="OrthoDB" id="9777694at2"/>
<accession>F3ZTA5</accession>
<dbReference type="eggNOG" id="COG3064">
    <property type="taxonomic scope" value="Bacteria"/>
</dbReference>
<reference evidence="3 4" key="1">
    <citation type="journal article" date="2011" name="Stand. Genomic Sci.">
        <title>Non-contiguous finished genome sequence of Bacteroides coprosuis type strain (PC139).</title>
        <authorList>
            <person name="Land M."/>
            <person name="Held B."/>
            <person name="Gronow S."/>
            <person name="Abt B."/>
            <person name="Lucas S."/>
            <person name="Del Rio T.G."/>
            <person name="Nolan M."/>
            <person name="Tice H."/>
            <person name="Cheng J.F."/>
            <person name="Pitluck S."/>
            <person name="Liolios K."/>
            <person name="Pagani I."/>
            <person name="Ivanova N."/>
            <person name="Mavromatis K."/>
            <person name="Mikhailova N."/>
            <person name="Pati A."/>
            <person name="Tapia R."/>
            <person name="Han C."/>
            <person name="Goodwin L."/>
            <person name="Chen A."/>
            <person name="Palaniappan K."/>
            <person name="Hauser L."/>
            <person name="Brambilla E.M."/>
            <person name="Rohde M."/>
            <person name="Goker M."/>
            <person name="Detter J.C."/>
            <person name="Woyke T."/>
            <person name="Bristow J."/>
            <person name="Eisen J.A."/>
            <person name="Markowitz V."/>
            <person name="Hugenholtz P."/>
            <person name="Kyrpides N.C."/>
            <person name="Klenk H.P."/>
            <person name="Lapidus A."/>
        </authorList>
    </citation>
    <scope>NUCLEOTIDE SEQUENCE [LARGE SCALE GENOMIC DNA]</scope>
    <source>
        <strain evidence="3 4">DSM 18011</strain>
    </source>
</reference>
<evidence type="ECO:0000313" key="3">
    <source>
        <dbReference type="EMBL" id="EGJ72273.1"/>
    </source>
</evidence>
<dbReference type="EMBL" id="CM001167">
    <property type="protein sequence ID" value="EGJ72273.1"/>
    <property type="molecule type" value="Genomic_DNA"/>
</dbReference>
<dbReference type="HOGENOM" id="CLU_038913_3_0_10"/>
<gene>
    <name evidence="3" type="ORF">Bcop_2101</name>
</gene>